<sequence>MQNPDDKFYERADAHIHLSNDQISEVATKGKVSASMMYATARFNSWVSACGWSSAEEMASAKEETIEYFVAEYRKMLDENMDDYINNFQSYMQVGQDA</sequence>
<organism evidence="1 2">
    <name type="scientific">Pseudaeromonas paramecii</name>
    <dbReference type="NCBI Taxonomy" id="2138166"/>
    <lineage>
        <taxon>Bacteria</taxon>
        <taxon>Pseudomonadati</taxon>
        <taxon>Pseudomonadota</taxon>
        <taxon>Gammaproteobacteria</taxon>
        <taxon>Aeromonadales</taxon>
        <taxon>Aeromonadaceae</taxon>
        <taxon>Pseudaeromonas</taxon>
    </lineage>
</organism>
<dbReference type="RefSeq" id="WP_345013520.1">
    <property type="nucleotide sequence ID" value="NZ_BAABFC010000017.1"/>
</dbReference>
<evidence type="ECO:0008006" key="3">
    <source>
        <dbReference type="Google" id="ProtNLM"/>
    </source>
</evidence>
<dbReference type="EMBL" id="BAABFC010000017">
    <property type="protein sequence ID" value="GAA4501436.1"/>
    <property type="molecule type" value="Genomic_DNA"/>
</dbReference>
<protein>
    <recommendedName>
        <fullName evidence="3">DUF3144 domain-containing protein</fullName>
    </recommendedName>
</protein>
<proteinExistence type="predicted"/>
<dbReference type="Proteomes" id="UP001501321">
    <property type="component" value="Unassembled WGS sequence"/>
</dbReference>
<keyword evidence="2" id="KW-1185">Reference proteome</keyword>
<gene>
    <name evidence="1" type="ORF">GCM10023095_24560</name>
</gene>
<dbReference type="Pfam" id="PF11342">
    <property type="entry name" value="DUF3144"/>
    <property type="match status" value="1"/>
</dbReference>
<name>A0ABP8QI35_9GAMM</name>
<evidence type="ECO:0000313" key="2">
    <source>
        <dbReference type="Proteomes" id="UP001501321"/>
    </source>
</evidence>
<comment type="caution">
    <text evidence="1">The sequence shown here is derived from an EMBL/GenBank/DDBJ whole genome shotgun (WGS) entry which is preliminary data.</text>
</comment>
<accession>A0ABP8QI35</accession>
<evidence type="ECO:0000313" key="1">
    <source>
        <dbReference type="EMBL" id="GAA4501436.1"/>
    </source>
</evidence>
<reference evidence="2" key="1">
    <citation type="journal article" date="2019" name="Int. J. Syst. Evol. Microbiol.">
        <title>The Global Catalogue of Microorganisms (GCM) 10K type strain sequencing project: providing services to taxonomists for standard genome sequencing and annotation.</title>
        <authorList>
            <consortium name="The Broad Institute Genomics Platform"/>
            <consortium name="The Broad Institute Genome Sequencing Center for Infectious Disease"/>
            <person name="Wu L."/>
            <person name="Ma J."/>
        </authorList>
    </citation>
    <scope>NUCLEOTIDE SEQUENCE [LARGE SCALE GENOMIC DNA]</scope>
    <source>
        <strain evidence="2">JCM 32226</strain>
    </source>
</reference>
<dbReference type="InterPro" id="IPR021490">
    <property type="entry name" value="DUF3144"/>
</dbReference>
<dbReference type="Gene3D" id="1.10.287.3020">
    <property type="match status" value="1"/>
</dbReference>